<dbReference type="Gene3D" id="3.90.1720.10">
    <property type="entry name" value="endopeptidase domain like (from Nostoc punctiforme)"/>
    <property type="match status" value="1"/>
</dbReference>
<dbReference type="InterPro" id="IPR000064">
    <property type="entry name" value="NLP_P60_dom"/>
</dbReference>
<dbReference type="GO" id="GO:0006508">
    <property type="term" value="P:proteolysis"/>
    <property type="evidence" value="ECO:0007669"/>
    <property type="project" value="UniProtKB-KW"/>
</dbReference>
<evidence type="ECO:0000256" key="1">
    <source>
        <dbReference type="ARBA" id="ARBA00007074"/>
    </source>
</evidence>
<keyword evidence="3" id="KW-0732">Signal</keyword>
<evidence type="ECO:0000259" key="7">
    <source>
        <dbReference type="PROSITE" id="PS51782"/>
    </source>
</evidence>
<dbReference type="PROSITE" id="PS51782">
    <property type="entry name" value="LYSM"/>
    <property type="match status" value="1"/>
</dbReference>
<dbReference type="InterPro" id="IPR038765">
    <property type="entry name" value="Papain-like_cys_pep_sf"/>
</dbReference>
<sequence length="305" mass="29095">MSRKSMSARHRATPTTSIALQGLSYSLKSNAATVAKPAAAAAVASGLLFGAGAPAHAGSYAPETPDAAAQSVAGQALAAPAAPAVPAPAGGGSAVAGASHTVEPGDTLGAIAARHGVSLDALLAENGLSLASVIYPGDQIFIPGPGAAAAPAVPAAPAAPAVPEVPAAPAAPAAPAVPEPTGMGIYNASASITPAATAPAASGTGAAIVASARAQLGATQDCTVLVEQALRSVGKSVGDLAPAQFHQYGTPVSAPQPGDLIISAGHVGVYIGGGQAISSGMNGVNETIVHPASWLTGSTYVRVNA</sequence>
<evidence type="ECO:0000256" key="6">
    <source>
        <dbReference type="ARBA" id="ARBA00022807"/>
    </source>
</evidence>
<evidence type="ECO:0000256" key="3">
    <source>
        <dbReference type="ARBA" id="ARBA00022729"/>
    </source>
</evidence>
<dbReference type="RefSeq" id="WP_353710536.1">
    <property type="nucleotide sequence ID" value="NZ_CP159279.1"/>
</dbReference>
<keyword evidence="2" id="KW-0645">Protease</keyword>
<protein>
    <submittedName>
        <fullName evidence="9">LysM peptidoglycan-binding domain-containing protein</fullName>
    </submittedName>
</protein>
<dbReference type="SUPFAM" id="SSF54001">
    <property type="entry name" value="Cysteine proteinases"/>
    <property type="match status" value="1"/>
</dbReference>
<dbReference type="GO" id="GO:0008234">
    <property type="term" value="F:cysteine-type peptidase activity"/>
    <property type="evidence" value="ECO:0007669"/>
    <property type="project" value="UniProtKB-KW"/>
</dbReference>
<dbReference type="PROSITE" id="PS51935">
    <property type="entry name" value="NLPC_P60"/>
    <property type="match status" value="1"/>
</dbReference>
<feature type="domain" description="LysM" evidence="7">
    <location>
        <begin position="98"/>
        <end position="142"/>
    </location>
</feature>
<name>A0AAU8EKA1_9MICC</name>
<comment type="similarity">
    <text evidence="1">Belongs to the peptidase C40 family.</text>
</comment>
<dbReference type="InterPro" id="IPR018392">
    <property type="entry name" value="LysM"/>
</dbReference>
<evidence type="ECO:0000256" key="5">
    <source>
        <dbReference type="ARBA" id="ARBA00022801"/>
    </source>
</evidence>
<proteinExistence type="inferred from homology"/>
<keyword evidence="5" id="KW-0378">Hydrolase</keyword>
<dbReference type="SUPFAM" id="SSF54106">
    <property type="entry name" value="LysM domain"/>
    <property type="match status" value="1"/>
</dbReference>
<dbReference type="Gene3D" id="3.10.350.10">
    <property type="entry name" value="LysM domain"/>
    <property type="match status" value="1"/>
</dbReference>
<dbReference type="EMBL" id="CP159279">
    <property type="protein sequence ID" value="XCH09820.1"/>
    <property type="molecule type" value="Genomic_DNA"/>
</dbReference>
<dbReference type="CDD" id="cd00118">
    <property type="entry name" value="LysM"/>
    <property type="match status" value="1"/>
</dbReference>
<dbReference type="Pfam" id="PF00877">
    <property type="entry name" value="NLPC_P60"/>
    <property type="match status" value="1"/>
</dbReference>
<keyword evidence="6" id="KW-0788">Thiol protease</keyword>
<evidence type="ECO:0000313" key="9">
    <source>
        <dbReference type="EMBL" id="XCH09820.1"/>
    </source>
</evidence>
<evidence type="ECO:0000256" key="4">
    <source>
        <dbReference type="ARBA" id="ARBA00022737"/>
    </source>
</evidence>
<dbReference type="Pfam" id="PF01476">
    <property type="entry name" value="LysM"/>
    <property type="match status" value="1"/>
</dbReference>
<dbReference type="InterPro" id="IPR036779">
    <property type="entry name" value="LysM_dom_sf"/>
</dbReference>
<feature type="domain" description="NlpC/P60" evidence="8">
    <location>
        <begin position="190"/>
        <end position="305"/>
    </location>
</feature>
<reference evidence="9" key="1">
    <citation type="submission" date="2024-06" db="EMBL/GenBank/DDBJ databases">
        <title>Biodegradation of dimethachlon by Arthrobacter sp. K5: mechanistic insights and ecological implications.</title>
        <authorList>
            <person name="Hu S."/>
            <person name="Lu P."/>
        </authorList>
    </citation>
    <scope>NUCLEOTIDE SEQUENCE</scope>
    <source>
        <strain evidence="9">K5</strain>
    </source>
</reference>
<evidence type="ECO:0000256" key="2">
    <source>
        <dbReference type="ARBA" id="ARBA00022670"/>
    </source>
</evidence>
<evidence type="ECO:0000259" key="8">
    <source>
        <dbReference type="PROSITE" id="PS51935"/>
    </source>
</evidence>
<gene>
    <name evidence="9" type="ORF">ABRP34_13255</name>
</gene>
<organism evidence="9">
    <name type="scientific">Arthrobacter sp. K5</name>
    <dbReference type="NCBI Taxonomy" id="2839623"/>
    <lineage>
        <taxon>Bacteria</taxon>
        <taxon>Bacillati</taxon>
        <taxon>Actinomycetota</taxon>
        <taxon>Actinomycetes</taxon>
        <taxon>Micrococcales</taxon>
        <taxon>Micrococcaceae</taxon>
        <taxon>Arthrobacter</taxon>
    </lineage>
</organism>
<dbReference type="AlphaFoldDB" id="A0AAU8EKA1"/>
<accession>A0AAU8EKA1</accession>
<keyword evidence="4" id="KW-0677">Repeat</keyword>
<dbReference type="SMART" id="SM00257">
    <property type="entry name" value="LysM"/>
    <property type="match status" value="1"/>
</dbReference>